<keyword evidence="4" id="KW-1185">Reference proteome</keyword>
<feature type="region of interest" description="Disordered" evidence="1">
    <location>
        <begin position="394"/>
        <end position="538"/>
    </location>
</feature>
<accession>A0A4S8J7B3</accession>
<dbReference type="SMART" id="SM00580">
    <property type="entry name" value="PUG"/>
    <property type="match status" value="1"/>
</dbReference>
<dbReference type="CDD" id="cd10463">
    <property type="entry name" value="PUB_WLM"/>
    <property type="match status" value="1"/>
</dbReference>
<comment type="caution">
    <text evidence="3">The sequence shown here is derived from an EMBL/GenBank/DDBJ whole genome shotgun (WGS) entry which is preliminary data.</text>
</comment>
<evidence type="ECO:0000259" key="2">
    <source>
        <dbReference type="PROSITE" id="PS51397"/>
    </source>
</evidence>
<evidence type="ECO:0000256" key="1">
    <source>
        <dbReference type="SAM" id="MobiDB-lite"/>
    </source>
</evidence>
<reference evidence="3 4" key="1">
    <citation type="journal article" date="2019" name="Nat. Plants">
        <title>Genome sequencing of Musa balbisiana reveals subgenome evolution and function divergence in polyploid bananas.</title>
        <authorList>
            <person name="Yao X."/>
        </authorList>
    </citation>
    <scope>NUCLEOTIDE SEQUENCE [LARGE SCALE GENOMIC DNA]</scope>
    <source>
        <strain evidence="4">cv. DH-PKW</strain>
        <tissue evidence="3">Leaves</tissue>
    </source>
</reference>
<feature type="compositionally biased region" description="Basic and acidic residues" evidence="1">
    <location>
        <begin position="503"/>
        <end position="512"/>
    </location>
</feature>
<dbReference type="InterPro" id="IPR013536">
    <property type="entry name" value="WLM_dom"/>
</dbReference>
<dbReference type="Pfam" id="PF09409">
    <property type="entry name" value="PUB"/>
    <property type="match status" value="1"/>
</dbReference>
<dbReference type="SUPFAM" id="SSF54236">
    <property type="entry name" value="Ubiquitin-like"/>
    <property type="match status" value="1"/>
</dbReference>
<dbReference type="InterPro" id="IPR036339">
    <property type="entry name" value="PUB-like_dom_sf"/>
</dbReference>
<sequence length="722" mass="81765">MYSVEMEQSCNILVIWRGKQFDVNVNPDSNVKEFGQKLQELTNVRPDTMRLFVPQKNNKGSKMLSPFSDVHSILSLRESAILEGKTIKMMGVFSDEVDEVSHNSNKPDLRIAGFAEEEQRLRQRMTYRPQASLKLPQGTYIFCEFRTLRIPGIELNPPPTEALRRMHMLACDPGIIAIMNKHRWRVGIMSEMAPEGYVGISPKCILGFNKNHGEEICLRLRTDDLQGFRKYESIKRTLLHELAHMVYSEHDSNFFALNKQLNEEAASLDWTKSTSHTLNGRKYLDHYEEEDYVELSSKNSGQKLGGATNSLVSARTSSITAAYNRMANASIYDHMPVKSKEPDPDDSQLMDNQGKFCEPDPDDMVTSENDVMLVDMVMDARRPFSKSSMLDMLDELDPDDSLDHKNMSEPEPDNSLDNKNISEPDPDDSLDNKDISEPDPDDSFNKKNEPDPDCLDSKNMSEPDPDDSLDIKNMSEPDPDDSHARGLIVSRSEPDPDDTLGGEDIKLAKETDSTGTRSNKVDTSNPRDSEPDPDDSLNNVLLDAQMEEMRLEKHCREPDLDGFVKDMVLGDYERLQQSAEGPLATENSMAVDHVNDLDNQELQRIEEPAALFCSRLQRAIDILRSEATPLQATSVLQTLFRIIRNVIEHPNEVKFRRLRKANPQFQRNVANYKAAMEVLTLVGFCEDVISDEIGRAETFLVLKRNDPGLLWLAKSSLELSIA</sequence>
<dbReference type="Gene3D" id="3.10.20.90">
    <property type="entry name" value="Phosphatidylinositol 3-kinase Catalytic Subunit, Chain A, domain 1"/>
    <property type="match status" value="1"/>
</dbReference>
<organism evidence="3 4">
    <name type="scientific">Musa balbisiana</name>
    <name type="common">Banana</name>
    <dbReference type="NCBI Taxonomy" id="52838"/>
    <lineage>
        <taxon>Eukaryota</taxon>
        <taxon>Viridiplantae</taxon>
        <taxon>Streptophyta</taxon>
        <taxon>Embryophyta</taxon>
        <taxon>Tracheophyta</taxon>
        <taxon>Spermatophyta</taxon>
        <taxon>Magnoliopsida</taxon>
        <taxon>Liliopsida</taxon>
        <taxon>Zingiberales</taxon>
        <taxon>Musaceae</taxon>
        <taxon>Musa</taxon>
    </lineage>
</organism>
<dbReference type="InterPro" id="IPR018997">
    <property type="entry name" value="PUB_domain"/>
</dbReference>
<protein>
    <recommendedName>
        <fullName evidence="2">WLM domain-containing protein</fullName>
    </recommendedName>
</protein>
<feature type="domain" description="WLM" evidence="2">
    <location>
        <begin position="138"/>
        <end position="327"/>
    </location>
</feature>
<dbReference type="EMBL" id="PYDT01000006">
    <property type="protein sequence ID" value="THU57457.1"/>
    <property type="molecule type" value="Genomic_DNA"/>
</dbReference>
<dbReference type="PROSITE" id="PS51397">
    <property type="entry name" value="WLM"/>
    <property type="match status" value="1"/>
</dbReference>
<proteinExistence type="predicted"/>
<dbReference type="AlphaFoldDB" id="A0A4S8J7B3"/>
<feature type="compositionally biased region" description="Basic and acidic residues" evidence="1">
    <location>
        <begin position="469"/>
        <end position="484"/>
    </location>
</feature>
<dbReference type="PANTHER" id="PTHR47796:SF1">
    <property type="entry name" value="OS08G0500800 PROTEIN"/>
    <property type="match status" value="1"/>
</dbReference>
<evidence type="ECO:0000313" key="4">
    <source>
        <dbReference type="Proteomes" id="UP000317650"/>
    </source>
</evidence>
<gene>
    <name evidence="3" type="ORF">C4D60_Mb03t03730</name>
</gene>
<dbReference type="STRING" id="52838.A0A4S8J7B3"/>
<feature type="region of interest" description="Disordered" evidence="1">
    <location>
        <begin position="334"/>
        <end position="362"/>
    </location>
</feature>
<dbReference type="InterPro" id="IPR029071">
    <property type="entry name" value="Ubiquitin-like_domsf"/>
</dbReference>
<dbReference type="Gene3D" id="1.20.58.2190">
    <property type="match status" value="1"/>
</dbReference>
<feature type="compositionally biased region" description="Polar residues" evidence="1">
    <location>
        <begin position="513"/>
        <end position="524"/>
    </location>
</feature>
<feature type="compositionally biased region" description="Basic and acidic residues" evidence="1">
    <location>
        <begin position="443"/>
        <end position="461"/>
    </location>
</feature>
<dbReference type="Pfam" id="PF08325">
    <property type="entry name" value="WLM"/>
    <property type="match status" value="1"/>
</dbReference>
<dbReference type="Proteomes" id="UP000317650">
    <property type="component" value="Chromosome 3"/>
</dbReference>
<name>A0A4S8J7B3_MUSBA</name>
<dbReference type="PANTHER" id="PTHR47796">
    <property type="entry name" value="ZINC METALLOPROTEINASE-LIKE PROTEIN"/>
    <property type="match status" value="1"/>
</dbReference>
<evidence type="ECO:0000313" key="3">
    <source>
        <dbReference type="EMBL" id="THU57457.1"/>
    </source>
</evidence>
<dbReference type="SUPFAM" id="SSF143503">
    <property type="entry name" value="PUG domain-like"/>
    <property type="match status" value="1"/>
</dbReference>